<dbReference type="EMBL" id="CDMC01000007">
    <property type="protein sequence ID" value="CEN62670.1"/>
    <property type="molecule type" value="Genomic_DNA"/>
</dbReference>
<evidence type="ECO:0000313" key="4">
    <source>
        <dbReference type="Proteomes" id="UP000054771"/>
    </source>
</evidence>
<proteinExistence type="predicted"/>
<feature type="compositionally biased region" description="Polar residues" evidence="1">
    <location>
        <begin position="184"/>
        <end position="203"/>
    </location>
</feature>
<dbReference type="OMA" id="QMDITEF"/>
<evidence type="ECO:0000256" key="1">
    <source>
        <dbReference type="SAM" id="MobiDB-lite"/>
    </source>
</evidence>
<reference evidence="4" key="1">
    <citation type="journal article" date="2016" name="Genome Announc.">
        <title>Draft genome sequences of fungus Aspergillus calidoustus.</title>
        <authorList>
            <person name="Horn F."/>
            <person name="Linde J."/>
            <person name="Mattern D.J."/>
            <person name="Walther G."/>
            <person name="Guthke R."/>
            <person name="Scherlach K."/>
            <person name="Martin K."/>
            <person name="Brakhage A.A."/>
            <person name="Petzke L."/>
            <person name="Valiante V."/>
        </authorList>
    </citation>
    <scope>NUCLEOTIDE SEQUENCE [LARGE SCALE GENOMIC DNA]</scope>
    <source>
        <strain evidence="4">SF006504</strain>
    </source>
</reference>
<sequence>MSFLSLPPEIRLLIYPHLLNPSTYAASYDRINRLATQAYDEANSKHSPQRIPCATLPRFHVTRATPAILLVNRQITREALPILYSTELVLQGTPSTYFVFRQMDIAEFICETLLQKMRFVVLELASPNKLFVLALVDIWGRGNELERLVVCLPKDTMAEWNWRIVKERLRTFAEVEGIPLEMRTLQQPKSAEGQSSDGQSAHSSIDIPRRRSNGITASILPSPHSQTTNAHSKRASRSSVSNTPSRP</sequence>
<evidence type="ECO:0000313" key="3">
    <source>
        <dbReference type="EMBL" id="CEN62670.1"/>
    </source>
</evidence>
<organism evidence="3 4">
    <name type="scientific">Aspergillus calidoustus</name>
    <dbReference type="NCBI Taxonomy" id="454130"/>
    <lineage>
        <taxon>Eukaryota</taxon>
        <taxon>Fungi</taxon>
        <taxon>Dikarya</taxon>
        <taxon>Ascomycota</taxon>
        <taxon>Pezizomycotina</taxon>
        <taxon>Eurotiomycetes</taxon>
        <taxon>Eurotiomycetidae</taxon>
        <taxon>Eurotiales</taxon>
        <taxon>Aspergillaceae</taxon>
        <taxon>Aspergillus</taxon>
        <taxon>Aspergillus subgen. Nidulantes</taxon>
    </lineage>
</organism>
<dbReference type="InterPro" id="IPR045518">
    <property type="entry name" value="2EXR"/>
</dbReference>
<dbReference type="STRING" id="454130.A0A0U5CRQ6"/>
<evidence type="ECO:0000259" key="2">
    <source>
        <dbReference type="Pfam" id="PF20150"/>
    </source>
</evidence>
<dbReference type="OrthoDB" id="3510794at2759"/>
<feature type="domain" description="2EXR" evidence="2">
    <location>
        <begin position="3"/>
        <end position="100"/>
    </location>
</feature>
<feature type="compositionally biased region" description="Polar residues" evidence="1">
    <location>
        <begin position="237"/>
        <end position="247"/>
    </location>
</feature>
<name>A0A0U5CRQ6_ASPCI</name>
<dbReference type="Proteomes" id="UP000054771">
    <property type="component" value="Unassembled WGS sequence"/>
</dbReference>
<gene>
    <name evidence="3" type="ORF">ASPCAL09302</name>
</gene>
<feature type="region of interest" description="Disordered" evidence="1">
    <location>
        <begin position="183"/>
        <end position="247"/>
    </location>
</feature>
<dbReference type="AlphaFoldDB" id="A0A0U5CRQ6"/>
<protein>
    <recommendedName>
        <fullName evidence="2">2EXR domain-containing protein</fullName>
    </recommendedName>
</protein>
<accession>A0A0U5CRQ6</accession>
<keyword evidence="4" id="KW-1185">Reference proteome</keyword>
<dbReference type="Pfam" id="PF20150">
    <property type="entry name" value="2EXR"/>
    <property type="match status" value="1"/>
</dbReference>